<gene>
    <name evidence="1" type="ORF">L3Q82_002412</name>
</gene>
<proteinExistence type="predicted"/>
<dbReference type="Proteomes" id="UP000831701">
    <property type="component" value="Chromosome 16"/>
</dbReference>
<comment type="caution">
    <text evidence="1">The sequence shown here is derived from an EMBL/GenBank/DDBJ whole genome shotgun (WGS) entry which is preliminary data.</text>
</comment>
<evidence type="ECO:0000313" key="2">
    <source>
        <dbReference type="Proteomes" id="UP000831701"/>
    </source>
</evidence>
<organism evidence="1 2">
    <name type="scientific">Scortum barcoo</name>
    <name type="common">barcoo grunter</name>
    <dbReference type="NCBI Taxonomy" id="214431"/>
    <lineage>
        <taxon>Eukaryota</taxon>
        <taxon>Metazoa</taxon>
        <taxon>Chordata</taxon>
        <taxon>Craniata</taxon>
        <taxon>Vertebrata</taxon>
        <taxon>Euteleostomi</taxon>
        <taxon>Actinopterygii</taxon>
        <taxon>Neopterygii</taxon>
        <taxon>Teleostei</taxon>
        <taxon>Neoteleostei</taxon>
        <taxon>Acanthomorphata</taxon>
        <taxon>Eupercaria</taxon>
        <taxon>Centrarchiformes</taxon>
        <taxon>Terapontoidei</taxon>
        <taxon>Terapontidae</taxon>
        <taxon>Scortum</taxon>
    </lineage>
</organism>
<protein>
    <submittedName>
        <fullName evidence="1">Uncharacterized protein</fullName>
    </submittedName>
</protein>
<dbReference type="EMBL" id="CM041546">
    <property type="protein sequence ID" value="KAI3360523.1"/>
    <property type="molecule type" value="Genomic_DNA"/>
</dbReference>
<keyword evidence="2" id="KW-1185">Reference proteome</keyword>
<name>A0ACB8VZ90_9TELE</name>
<evidence type="ECO:0000313" key="1">
    <source>
        <dbReference type="EMBL" id="KAI3360523.1"/>
    </source>
</evidence>
<sequence length="116" mass="12960">MMDALAHLPDPTVSGTRFSDELLIFCKEFSPTTHELKSQTSPNEETGTGRLQQSPLSMPRRGETDEHSGMTEPTERGDTPTLWESHMIKWFLDGLLPHISAAIKKSCVGYEDARLT</sequence>
<reference evidence="1" key="1">
    <citation type="submission" date="2022-04" db="EMBL/GenBank/DDBJ databases">
        <title>Jade perch genome.</title>
        <authorList>
            <person name="Chao B."/>
        </authorList>
    </citation>
    <scope>NUCLEOTIDE SEQUENCE</scope>
    <source>
        <strain evidence="1">CB-2022</strain>
    </source>
</reference>
<accession>A0ACB8VZ90</accession>